<protein>
    <submittedName>
        <fullName evidence="1">Uncharacterized protein</fullName>
    </submittedName>
</protein>
<sequence length="144" mass="14793">MADTADGADTGDARIGELCRRLTDPASSAELDALGEQGARLVEAIVSALRDGRSLPQLGDHLDALEELLLAAGHSAGLGSYRTTSPPPVPGFQSLPVAGPGHPALYVLACPTGRCGRVEAPDADAPDQPVCGILDRPLNAVHLR</sequence>
<comment type="caution">
    <text evidence="1">The sequence shown here is derived from an EMBL/GenBank/DDBJ whole genome shotgun (WGS) entry which is preliminary data.</text>
</comment>
<evidence type="ECO:0000313" key="2">
    <source>
        <dbReference type="Proteomes" id="UP000037023"/>
    </source>
</evidence>
<accession>A0A0L8KDH1</accession>
<organism evidence="1 2">
    <name type="scientific">Streptomyces viridochromogenes</name>
    <dbReference type="NCBI Taxonomy" id="1938"/>
    <lineage>
        <taxon>Bacteria</taxon>
        <taxon>Bacillati</taxon>
        <taxon>Actinomycetota</taxon>
        <taxon>Actinomycetes</taxon>
        <taxon>Kitasatosporales</taxon>
        <taxon>Streptomycetaceae</taxon>
        <taxon>Streptomyces</taxon>
    </lineage>
</organism>
<dbReference type="RefSeq" id="WP_033203483.1">
    <property type="nucleotide sequence ID" value="NZ_LGUP01000202.1"/>
</dbReference>
<reference evidence="1 2" key="1">
    <citation type="submission" date="2015-06" db="EMBL/GenBank/DDBJ databases">
        <authorList>
            <person name="Hoefler B.C."/>
            <person name="Straight P.D."/>
        </authorList>
    </citation>
    <scope>NUCLEOTIDE SEQUENCE [LARGE SCALE GENOMIC DNA]</scope>
    <source>
        <strain evidence="1 2">NRRL 3427</strain>
    </source>
</reference>
<proteinExistence type="predicted"/>
<evidence type="ECO:0000313" key="1">
    <source>
        <dbReference type="EMBL" id="KOG23973.1"/>
    </source>
</evidence>
<dbReference type="OrthoDB" id="4222582at2"/>
<dbReference type="PATRIC" id="fig|1938.6.peg.4255"/>
<dbReference type="EMBL" id="LGUP01000202">
    <property type="protein sequence ID" value="KOG23973.1"/>
    <property type="molecule type" value="Genomic_DNA"/>
</dbReference>
<dbReference type="AlphaFoldDB" id="A0A0L8KDH1"/>
<dbReference type="Proteomes" id="UP000037023">
    <property type="component" value="Unassembled WGS sequence"/>
</dbReference>
<gene>
    <name evidence="1" type="ORF">ADK34_19750</name>
</gene>
<name>A0A0L8KDH1_STRVR</name>